<dbReference type="Proteomes" id="UP001397290">
    <property type="component" value="Unassembled WGS sequence"/>
</dbReference>
<evidence type="ECO:0000313" key="4">
    <source>
        <dbReference type="Proteomes" id="UP001397290"/>
    </source>
</evidence>
<feature type="region of interest" description="Disordered" evidence="1">
    <location>
        <begin position="274"/>
        <end position="335"/>
    </location>
</feature>
<protein>
    <submittedName>
        <fullName evidence="3">Uncharacterized protein</fullName>
    </submittedName>
</protein>
<reference evidence="3 4" key="1">
    <citation type="submission" date="2020-02" db="EMBL/GenBank/DDBJ databases">
        <title>Comparative genomics of the hypocrealean fungal genus Beauvera.</title>
        <authorList>
            <person name="Showalter D.N."/>
            <person name="Bushley K.E."/>
            <person name="Rehner S.A."/>
        </authorList>
    </citation>
    <scope>NUCLEOTIDE SEQUENCE [LARGE SCALE GENOMIC DNA]</scope>
    <source>
        <strain evidence="3 4">ARSEF4384</strain>
    </source>
</reference>
<feature type="compositionally biased region" description="Low complexity" evidence="1">
    <location>
        <begin position="300"/>
        <end position="316"/>
    </location>
</feature>
<evidence type="ECO:0000256" key="2">
    <source>
        <dbReference type="SAM" id="SignalP"/>
    </source>
</evidence>
<evidence type="ECO:0000313" key="3">
    <source>
        <dbReference type="EMBL" id="KAK8142588.1"/>
    </source>
</evidence>
<feature type="compositionally biased region" description="Pro residues" evidence="1">
    <location>
        <begin position="279"/>
        <end position="295"/>
    </location>
</feature>
<accession>A0AAW0RKT4</accession>
<comment type="caution">
    <text evidence="3">The sequence shown here is derived from an EMBL/GenBank/DDBJ whole genome shotgun (WGS) entry which is preliminary data.</text>
</comment>
<gene>
    <name evidence="3" type="ORF">G3M48_008534</name>
</gene>
<keyword evidence="4" id="KW-1185">Reference proteome</keyword>
<dbReference type="AlphaFoldDB" id="A0AAW0RKT4"/>
<name>A0AAW0RKT4_9HYPO</name>
<proteinExistence type="predicted"/>
<feature type="signal peptide" evidence="2">
    <location>
        <begin position="1"/>
        <end position="16"/>
    </location>
</feature>
<keyword evidence="2" id="KW-0732">Signal</keyword>
<evidence type="ECO:0000256" key="1">
    <source>
        <dbReference type="SAM" id="MobiDB-lite"/>
    </source>
</evidence>
<sequence length="335" mass="36439">MKLSIIMAAGAGLAAATPLRVRQTESKRPFVQPADDNDLAKCGNVLFLKNTEYMSEECAGTLEYCQKGYYAKFDESFGSAEECVASREPAPLKPFKQPDDSVQSCGNPSFRGNTEYKSEACVGTLNYCQKGYYTQFKESFSSAKECVASREPAPLKPFKQPDNSINSVKSCGNTKGESEACVGTLEYCQKGYYAQFNESFGSAEECVASRESALLKPFKQPDNSVDSCGIPSFRGNTQGHSEPCVGTVMYCSKGYWAEYKEESFASEEECLKARNPAHKPAPAPPSVPTPQPTPEPESKPTPISASESASESVTEPTPEPAPVQTCIPQKEDEDR</sequence>
<organism evidence="3 4">
    <name type="scientific">Beauveria asiatica</name>
    <dbReference type="NCBI Taxonomy" id="1069075"/>
    <lineage>
        <taxon>Eukaryota</taxon>
        <taxon>Fungi</taxon>
        <taxon>Dikarya</taxon>
        <taxon>Ascomycota</taxon>
        <taxon>Pezizomycotina</taxon>
        <taxon>Sordariomycetes</taxon>
        <taxon>Hypocreomycetidae</taxon>
        <taxon>Hypocreales</taxon>
        <taxon>Cordycipitaceae</taxon>
        <taxon>Beauveria</taxon>
    </lineage>
</organism>
<feature type="chain" id="PRO_5043407472" evidence="2">
    <location>
        <begin position="17"/>
        <end position="335"/>
    </location>
</feature>
<dbReference type="EMBL" id="JAAHCF010000646">
    <property type="protein sequence ID" value="KAK8142588.1"/>
    <property type="molecule type" value="Genomic_DNA"/>
</dbReference>